<feature type="non-terminal residue" evidence="1">
    <location>
        <position position="97"/>
    </location>
</feature>
<feature type="non-terminal residue" evidence="1">
    <location>
        <position position="1"/>
    </location>
</feature>
<sequence length="97" mass="11083">VLTFMLQQEAKYQDENGEFSDFGIQDPPYDLGPLAVQLEECEAFRSEMAILIEEGSMVWERLHQSNLRFAAEKRIRAAMKDEREDDVALDEALSAGE</sequence>
<accession>A0A812TEA7</accession>
<evidence type="ECO:0000313" key="1">
    <source>
        <dbReference type="EMBL" id="CAE7523052.1"/>
    </source>
</evidence>
<evidence type="ECO:0000313" key="2">
    <source>
        <dbReference type="Proteomes" id="UP000649617"/>
    </source>
</evidence>
<comment type="caution">
    <text evidence="1">The sequence shown here is derived from an EMBL/GenBank/DDBJ whole genome shotgun (WGS) entry which is preliminary data.</text>
</comment>
<organism evidence="1 2">
    <name type="scientific">Symbiodinium pilosum</name>
    <name type="common">Dinoflagellate</name>
    <dbReference type="NCBI Taxonomy" id="2952"/>
    <lineage>
        <taxon>Eukaryota</taxon>
        <taxon>Sar</taxon>
        <taxon>Alveolata</taxon>
        <taxon>Dinophyceae</taxon>
        <taxon>Suessiales</taxon>
        <taxon>Symbiodiniaceae</taxon>
        <taxon>Symbiodinium</taxon>
    </lineage>
</organism>
<proteinExistence type="predicted"/>
<dbReference type="Proteomes" id="UP000649617">
    <property type="component" value="Unassembled WGS sequence"/>
</dbReference>
<dbReference type="EMBL" id="CAJNIZ010030336">
    <property type="protein sequence ID" value="CAE7523052.1"/>
    <property type="molecule type" value="Genomic_DNA"/>
</dbReference>
<reference evidence="1" key="1">
    <citation type="submission" date="2021-02" db="EMBL/GenBank/DDBJ databases">
        <authorList>
            <person name="Dougan E. K."/>
            <person name="Rhodes N."/>
            <person name="Thang M."/>
            <person name="Chan C."/>
        </authorList>
    </citation>
    <scope>NUCLEOTIDE SEQUENCE</scope>
</reference>
<protein>
    <submittedName>
        <fullName evidence="1">Uncharacterized protein</fullName>
    </submittedName>
</protein>
<keyword evidence="2" id="KW-1185">Reference proteome</keyword>
<gene>
    <name evidence="1" type="ORF">SPIL2461_LOCUS13709</name>
</gene>
<name>A0A812TEA7_SYMPI</name>
<dbReference type="AlphaFoldDB" id="A0A812TEA7"/>